<dbReference type="AlphaFoldDB" id="A0A4R7HWC0"/>
<name>A0A4R7HWC0_9ACTN</name>
<comment type="caution">
    <text evidence="1">The sequence shown here is derived from an EMBL/GenBank/DDBJ whole genome shotgun (WGS) entry which is preliminary data.</text>
</comment>
<protein>
    <submittedName>
        <fullName evidence="1">Uncharacterized protein</fullName>
    </submittedName>
</protein>
<keyword evidence="2" id="KW-1185">Reference proteome</keyword>
<proteinExistence type="predicted"/>
<dbReference type="Proteomes" id="UP000294558">
    <property type="component" value="Unassembled WGS sequence"/>
</dbReference>
<organism evidence="1 2">
    <name type="scientific">Ilumatobacter fluminis</name>
    <dbReference type="NCBI Taxonomy" id="467091"/>
    <lineage>
        <taxon>Bacteria</taxon>
        <taxon>Bacillati</taxon>
        <taxon>Actinomycetota</taxon>
        <taxon>Acidimicrobiia</taxon>
        <taxon>Acidimicrobiales</taxon>
        <taxon>Ilumatobacteraceae</taxon>
        <taxon>Ilumatobacter</taxon>
    </lineage>
</organism>
<evidence type="ECO:0000313" key="1">
    <source>
        <dbReference type="EMBL" id="TDT14789.1"/>
    </source>
</evidence>
<reference evidence="1 2" key="1">
    <citation type="submission" date="2019-03" db="EMBL/GenBank/DDBJ databases">
        <title>Sequencing the genomes of 1000 actinobacteria strains.</title>
        <authorList>
            <person name="Klenk H.-P."/>
        </authorList>
    </citation>
    <scope>NUCLEOTIDE SEQUENCE [LARGE SCALE GENOMIC DNA]</scope>
    <source>
        <strain evidence="1 2">DSM 18936</strain>
    </source>
</reference>
<accession>A0A4R7HWC0</accession>
<evidence type="ECO:0000313" key="2">
    <source>
        <dbReference type="Proteomes" id="UP000294558"/>
    </source>
</evidence>
<sequence length="77" mass="8353">MAIDEVKGTLVDGDCEGGTDIELSQPVGDRRVVVDGELWERIDDNCQLAVYAPSYAGEEWSWGVPLPCNVVDDNVNG</sequence>
<gene>
    <name evidence="1" type="ORF">BDK89_0345</name>
</gene>
<dbReference type="EMBL" id="SOAU01000001">
    <property type="protein sequence ID" value="TDT14789.1"/>
    <property type="molecule type" value="Genomic_DNA"/>
</dbReference>